<accession>A0ACB7S1F5</accession>
<evidence type="ECO:0000313" key="1">
    <source>
        <dbReference type="EMBL" id="KAH6927897.1"/>
    </source>
</evidence>
<gene>
    <name evidence="1" type="ORF">HPB50_009786</name>
</gene>
<organism evidence="1 2">
    <name type="scientific">Hyalomma asiaticum</name>
    <name type="common">Tick</name>
    <dbReference type="NCBI Taxonomy" id="266040"/>
    <lineage>
        <taxon>Eukaryota</taxon>
        <taxon>Metazoa</taxon>
        <taxon>Ecdysozoa</taxon>
        <taxon>Arthropoda</taxon>
        <taxon>Chelicerata</taxon>
        <taxon>Arachnida</taxon>
        <taxon>Acari</taxon>
        <taxon>Parasitiformes</taxon>
        <taxon>Ixodida</taxon>
        <taxon>Ixodoidea</taxon>
        <taxon>Ixodidae</taxon>
        <taxon>Hyalomminae</taxon>
        <taxon>Hyalomma</taxon>
    </lineage>
</organism>
<sequence length="90" mass="10696">MLFIFEQRASIYENILIKKKKRCVESNVRALLADESELRRIARHLQEVIVKLNSTLVTLLRQRDRQLTRRGHHYDLVTAVLQAVSLKRRE</sequence>
<proteinExistence type="predicted"/>
<name>A0ACB7S1F5_HYAAI</name>
<protein>
    <submittedName>
        <fullName evidence="1">Uncharacterized protein</fullName>
    </submittedName>
</protein>
<evidence type="ECO:0000313" key="2">
    <source>
        <dbReference type="Proteomes" id="UP000821845"/>
    </source>
</evidence>
<reference evidence="1" key="1">
    <citation type="submission" date="2020-05" db="EMBL/GenBank/DDBJ databases">
        <title>Large-scale comparative analyses of tick genomes elucidate their genetic diversity and vector capacities.</title>
        <authorList>
            <person name="Jia N."/>
            <person name="Wang J."/>
            <person name="Shi W."/>
            <person name="Du L."/>
            <person name="Sun Y."/>
            <person name="Zhan W."/>
            <person name="Jiang J."/>
            <person name="Wang Q."/>
            <person name="Zhang B."/>
            <person name="Ji P."/>
            <person name="Sakyi L.B."/>
            <person name="Cui X."/>
            <person name="Yuan T."/>
            <person name="Jiang B."/>
            <person name="Yang W."/>
            <person name="Lam T.T.-Y."/>
            <person name="Chang Q."/>
            <person name="Ding S."/>
            <person name="Wang X."/>
            <person name="Zhu J."/>
            <person name="Ruan X."/>
            <person name="Zhao L."/>
            <person name="Wei J."/>
            <person name="Que T."/>
            <person name="Du C."/>
            <person name="Cheng J."/>
            <person name="Dai P."/>
            <person name="Han X."/>
            <person name="Huang E."/>
            <person name="Gao Y."/>
            <person name="Liu J."/>
            <person name="Shao H."/>
            <person name="Ye R."/>
            <person name="Li L."/>
            <person name="Wei W."/>
            <person name="Wang X."/>
            <person name="Wang C."/>
            <person name="Yang T."/>
            <person name="Huo Q."/>
            <person name="Li W."/>
            <person name="Guo W."/>
            <person name="Chen H."/>
            <person name="Zhou L."/>
            <person name="Ni X."/>
            <person name="Tian J."/>
            <person name="Zhou Y."/>
            <person name="Sheng Y."/>
            <person name="Liu T."/>
            <person name="Pan Y."/>
            <person name="Xia L."/>
            <person name="Li J."/>
            <person name="Zhao F."/>
            <person name="Cao W."/>
        </authorList>
    </citation>
    <scope>NUCLEOTIDE SEQUENCE</scope>
    <source>
        <strain evidence="1">Hyas-2018</strain>
    </source>
</reference>
<keyword evidence="2" id="KW-1185">Reference proteome</keyword>
<dbReference type="Proteomes" id="UP000821845">
    <property type="component" value="Chromosome 6"/>
</dbReference>
<dbReference type="EMBL" id="CM023486">
    <property type="protein sequence ID" value="KAH6927897.1"/>
    <property type="molecule type" value="Genomic_DNA"/>
</dbReference>
<comment type="caution">
    <text evidence="1">The sequence shown here is derived from an EMBL/GenBank/DDBJ whole genome shotgun (WGS) entry which is preliminary data.</text>
</comment>